<feature type="domain" description="HYR" evidence="2">
    <location>
        <begin position="235"/>
        <end position="322"/>
    </location>
</feature>
<sequence>MCQNITVQLDANGNATIAAADVDGGSTDQCGVASISIDMDTFDCSHVGDNNVTLSVTDVNGNVSSCTAIVTVEDVTAPVVACRNITVELDPVTGTFTIAGTDIDNGSTDACGIAGYGLDIDTFDCSNIGDNTVTLTVTDVNGNAASCTAIVTVEDNTAPALVCRDFTLELGQDGTATLDPSDVIASNDDACGILTTAVDITQFSCADIGTPVTVQVFSQDSNGNLATCTATVTVVDALAPVVTCPADQTVDPGAGNLFYILPDYFGTGAATATDNCTDPITITGQDPAPGTALPDGTYTITLTATDQYGNVGSCGFELIVDTVLGAGGPAQDLGSVSLYPVPTKHLLNVGNPQNLELE</sequence>
<keyword evidence="1" id="KW-0677">Repeat</keyword>
<feature type="domain" description="HYR" evidence="2">
    <location>
        <begin position="73"/>
        <end position="155"/>
    </location>
</feature>
<evidence type="ECO:0000313" key="4">
    <source>
        <dbReference type="Proteomes" id="UP001244787"/>
    </source>
</evidence>
<comment type="caution">
    <text evidence="3">The sequence shown here is derived from an EMBL/GenBank/DDBJ whole genome shotgun (WGS) entry which is preliminary data.</text>
</comment>
<dbReference type="EMBL" id="JAUGQQ010000032">
    <property type="protein sequence ID" value="MDN3725548.1"/>
    <property type="molecule type" value="Genomic_DNA"/>
</dbReference>
<accession>A0ABT8DKH6</accession>
<reference evidence="3 4" key="1">
    <citation type="submission" date="2023-06" db="EMBL/GenBank/DDBJ databases">
        <authorList>
            <person name="Ye Y.-Q."/>
            <person name="Du Z.-J."/>
        </authorList>
    </citation>
    <scope>NUCLEOTIDE SEQUENCE [LARGE SCALE GENOMIC DNA]</scope>
    <source>
        <strain evidence="3 4">SDUM287046</strain>
    </source>
</reference>
<dbReference type="Pfam" id="PF02494">
    <property type="entry name" value="HYR"/>
    <property type="match status" value="1"/>
</dbReference>
<dbReference type="PANTHER" id="PTHR24273">
    <property type="entry name" value="FI04643P-RELATED"/>
    <property type="match status" value="1"/>
</dbReference>
<feature type="non-terminal residue" evidence="3">
    <location>
        <position position="358"/>
    </location>
</feature>
<dbReference type="PROSITE" id="PS50825">
    <property type="entry name" value="HYR"/>
    <property type="match status" value="2"/>
</dbReference>
<dbReference type="InterPro" id="IPR013783">
    <property type="entry name" value="Ig-like_fold"/>
</dbReference>
<evidence type="ECO:0000256" key="1">
    <source>
        <dbReference type="ARBA" id="ARBA00022737"/>
    </source>
</evidence>
<evidence type="ECO:0000259" key="2">
    <source>
        <dbReference type="PROSITE" id="PS50825"/>
    </source>
</evidence>
<dbReference type="Proteomes" id="UP001244787">
    <property type="component" value="Unassembled WGS sequence"/>
</dbReference>
<protein>
    <submittedName>
        <fullName evidence="3">HYR domain-containing protein</fullName>
    </submittedName>
</protein>
<dbReference type="PANTHER" id="PTHR24273:SF32">
    <property type="entry name" value="HYALIN"/>
    <property type="match status" value="1"/>
</dbReference>
<evidence type="ECO:0000313" key="3">
    <source>
        <dbReference type="EMBL" id="MDN3725548.1"/>
    </source>
</evidence>
<dbReference type="RefSeq" id="WP_290255635.1">
    <property type="nucleotide sequence ID" value="NZ_JAUGQQ010000032.1"/>
</dbReference>
<keyword evidence="4" id="KW-1185">Reference proteome</keyword>
<proteinExistence type="predicted"/>
<organism evidence="3 4">
    <name type="scientific">Aequorivita aurantiaca</name>
    <dbReference type="NCBI Taxonomy" id="3053356"/>
    <lineage>
        <taxon>Bacteria</taxon>
        <taxon>Pseudomonadati</taxon>
        <taxon>Bacteroidota</taxon>
        <taxon>Flavobacteriia</taxon>
        <taxon>Flavobacteriales</taxon>
        <taxon>Flavobacteriaceae</taxon>
        <taxon>Aequorivita</taxon>
    </lineage>
</organism>
<dbReference type="InterPro" id="IPR003410">
    <property type="entry name" value="HYR_dom"/>
</dbReference>
<gene>
    <name evidence="3" type="ORF">QRD02_14275</name>
</gene>
<name>A0ABT8DKH6_9FLAO</name>
<dbReference type="Gene3D" id="2.60.40.10">
    <property type="entry name" value="Immunoglobulins"/>
    <property type="match status" value="3"/>
</dbReference>